<dbReference type="PANTHER" id="PTHR47738">
    <property type="entry name" value="PTS SYSTEM FRUCTOSE-LIKE EIIA COMPONENT-RELATED"/>
    <property type="match status" value="1"/>
</dbReference>
<evidence type="ECO:0000259" key="7">
    <source>
        <dbReference type="PROSITE" id="PS51094"/>
    </source>
</evidence>
<evidence type="ECO:0000256" key="3">
    <source>
        <dbReference type="ARBA" id="ARBA00022553"/>
    </source>
</evidence>
<name>A0A511W5C9_9BACI</name>
<dbReference type="AlphaFoldDB" id="A0A511W5C9"/>
<comment type="subcellular location">
    <subcellularLocation>
        <location evidence="1">Cytoplasm</location>
    </subcellularLocation>
</comment>
<dbReference type="CDD" id="cd00211">
    <property type="entry name" value="PTS_IIA_fru"/>
    <property type="match status" value="1"/>
</dbReference>
<evidence type="ECO:0000256" key="6">
    <source>
        <dbReference type="ARBA" id="ARBA00022683"/>
    </source>
</evidence>
<reference evidence="8 9" key="1">
    <citation type="submission" date="2019-07" db="EMBL/GenBank/DDBJ databases">
        <title>Whole genome shotgun sequence of Alkalibacillus haloalkaliphilus NBRC 103110.</title>
        <authorList>
            <person name="Hosoyama A."/>
            <person name="Uohara A."/>
            <person name="Ohji S."/>
            <person name="Ichikawa N."/>
        </authorList>
    </citation>
    <scope>NUCLEOTIDE SEQUENCE [LARGE SCALE GENOMIC DNA]</scope>
    <source>
        <strain evidence="8 9">NBRC 103110</strain>
    </source>
</reference>
<dbReference type="GO" id="GO:0005737">
    <property type="term" value="C:cytoplasm"/>
    <property type="evidence" value="ECO:0007669"/>
    <property type="project" value="UniProtKB-SubCell"/>
</dbReference>
<dbReference type="InterPro" id="IPR004715">
    <property type="entry name" value="PTS_IIA_fruc"/>
</dbReference>
<evidence type="ECO:0000256" key="5">
    <source>
        <dbReference type="ARBA" id="ARBA00022679"/>
    </source>
</evidence>
<dbReference type="SUPFAM" id="SSF55804">
    <property type="entry name" value="Phoshotransferase/anion transport protein"/>
    <property type="match status" value="1"/>
</dbReference>
<dbReference type="PANTHER" id="PTHR47738:SF2">
    <property type="entry name" value="PTS SYSTEM FRUCTOSE-LIKE EIIA COMPONENT"/>
    <property type="match status" value="1"/>
</dbReference>
<dbReference type="EMBL" id="BJYA01000014">
    <property type="protein sequence ID" value="GEN46295.1"/>
    <property type="molecule type" value="Genomic_DNA"/>
</dbReference>
<keyword evidence="4" id="KW-0762">Sugar transport</keyword>
<feature type="domain" description="PTS EIIA type-2" evidence="7">
    <location>
        <begin position="5"/>
        <end position="149"/>
    </location>
</feature>
<evidence type="ECO:0000313" key="9">
    <source>
        <dbReference type="Proteomes" id="UP000321440"/>
    </source>
</evidence>
<dbReference type="InterPro" id="IPR016152">
    <property type="entry name" value="PTrfase/Anion_transptr"/>
</dbReference>
<evidence type="ECO:0000256" key="4">
    <source>
        <dbReference type="ARBA" id="ARBA00022597"/>
    </source>
</evidence>
<dbReference type="GO" id="GO:0016020">
    <property type="term" value="C:membrane"/>
    <property type="evidence" value="ECO:0007669"/>
    <property type="project" value="InterPro"/>
</dbReference>
<keyword evidence="6" id="KW-0598">Phosphotransferase system</keyword>
<dbReference type="Gene3D" id="3.40.930.10">
    <property type="entry name" value="Mannitol-specific EII, Chain A"/>
    <property type="match status" value="1"/>
</dbReference>
<dbReference type="Proteomes" id="UP000321440">
    <property type="component" value="Unassembled WGS sequence"/>
</dbReference>
<dbReference type="FunFam" id="3.40.930.10:FF:000009">
    <property type="entry name" value="PTS system, fructose specific IIABC component"/>
    <property type="match status" value="1"/>
</dbReference>
<keyword evidence="3" id="KW-0597">Phosphoprotein</keyword>
<evidence type="ECO:0000313" key="8">
    <source>
        <dbReference type="EMBL" id="GEN46295.1"/>
    </source>
</evidence>
<dbReference type="InterPro" id="IPR051541">
    <property type="entry name" value="PTS_SugarTrans_NitroReg"/>
</dbReference>
<protein>
    <recommendedName>
        <fullName evidence="7">PTS EIIA type-2 domain-containing protein</fullName>
    </recommendedName>
</protein>
<dbReference type="GO" id="GO:0009401">
    <property type="term" value="P:phosphoenolpyruvate-dependent sugar phosphotransferase system"/>
    <property type="evidence" value="ECO:0007669"/>
    <property type="project" value="UniProtKB-KW"/>
</dbReference>
<dbReference type="InterPro" id="IPR002178">
    <property type="entry name" value="PTS_EIIA_type-2_dom"/>
</dbReference>
<sequence>MQLSEILKNEHVLLDVNVDSRETCIDELTKLMEKTGVVSDSAVYKDAVLKREEEGSTGIGFGVAIPHGKSSGVEEAGLAFARLSDEIDWQSLDGKPVKSVFLIAIPEEKAGNEHLQILSQLSRKLMHEDFRNKLLQATSSDELIAALDE</sequence>
<keyword evidence="9" id="KW-1185">Reference proteome</keyword>
<dbReference type="Pfam" id="PF00359">
    <property type="entry name" value="PTS_EIIA_2"/>
    <property type="match status" value="1"/>
</dbReference>
<keyword evidence="5" id="KW-0808">Transferase</keyword>
<dbReference type="PROSITE" id="PS00372">
    <property type="entry name" value="PTS_EIIA_TYPE_2_HIS"/>
    <property type="match status" value="1"/>
</dbReference>
<proteinExistence type="predicted"/>
<dbReference type="GO" id="GO:0008982">
    <property type="term" value="F:protein-N(PI)-phosphohistidine-sugar phosphotransferase activity"/>
    <property type="evidence" value="ECO:0007669"/>
    <property type="project" value="InterPro"/>
</dbReference>
<keyword evidence="2" id="KW-0813">Transport</keyword>
<gene>
    <name evidence="8" type="ORF">AHA02nite_20710</name>
</gene>
<dbReference type="PROSITE" id="PS51094">
    <property type="entry name" value="PTS_EIIA_TYPE_2"/>
    <property type="match status" value="1"/>
</dbReference>
<dbReference type="OrthoDB" id="95460at2"/>
<evidence type="ECO:0000256" key="2">
    <source>
        <dbReference type="ARBA" id="ARBA00022448"/>
    </source>
</evidence>
<dbReference type="NCBIfam" id="TIGR00848">
    <property type="entry name" value="fruA"/>
    <property type="match status" value="1"/>
</dbReference>
<evidence type="ECO:0000256" key="1">
    <source>
        <dbReference type="ARBA" id="ARBA00004496"/>
    </source>
</evidence>
<comment type="caution">
    <text evidence="8">The sequence shown here is derived from an EMBL/GenBank/DDBJ whole genome shotgun (WGS) entry which is preliminary data.</text>
</comment>
<accession>A0A511W5C9</accession>
<organism evidence="8 9">
    <name type="scientific">Alkalibacillus haloalkaliphilus</name>
    <dbReference type="NCBI Taxonomy" id="94136"/>
    <lineage>
        <taxon>Bacteria</taxon>
        <taxon>Bacillati</taxon>
        <taxon>Bacillota</taxon>
        <taxon>Bacilli</taxon>
        <taxon>Bacillales</taxon>
        <taxon>Bacillaceae</taxon>
        <taxon>Alkalibacillus</taxon>
    </lineage>
</organism>
<dbReference type="RefSeq" id="WP_146816995.1">
    <property type="nucleotide sequence ID" value="NZ_BJYA01000014.1"/>
</dbReference>